<feature type="binding site" evidence="12">
    <location>
        <position position="324"/>
    </location>
    <ligand>
        <name>[4Fe-4S] cluster</name>
        <dbReference type="ChEBI" id="CHEBI:49883"/>
        <label>2</label>
        <note>4Fe-4S-S-AdoMet</note>
    </ligand>
</feature>
<dbReference type="InterPro" id="IPR004143">
    <property type="entry name" value="BPL_LPL_catalytic"/>
</dbReference>
<feature type="binding site" evidence="12">
    <location>
        <position position="305"/>
    </location>
    <ligand>
        <name>[4Fe-4S] cluster</name>
        <dbReference type="ChEBI" id="CHEBI:49883"/>
        <label>1</label>
    </ligand>
</feature>
<evidence type="ECO:0000256" key="8">
    <source>
        <dbReference type="ARBA" id="ARBA00023315"/>
    </source>
</evidence>
<dbReference type="Proteomes" id="UP001560267">
    <property type="component" value="Unassembled WGS sequence"/>
</dbReference>
<dbReference type="PANTHER" id="PTHR10949:SF0">
    <property type="entry name" value="LIPOYL SYNTHASE, MITOCHONDRIAL"/>
    <property type="match status" value="1"/>
</dbReference>
<dbReference type="CDD" id="cd01335">
    <property type="entry name" value="Radical_SAM"/>
    <property type="match status" value="1"/>
</dbReference>
<dbReference type="SFLD" id="SFLDG01058">
    <property type="entry name" value="lipoyl_synthase_like"/>
    <property type="match status" value="1"/>
</dbReference>
<dbReference type="EC" id="2.3.1.181" evidence="11"/>
<protein>
    <recommendedName>
        <fullName evidence="11 12">Multifunctional fusion protein</fullName>
    </recommendedName>
    <domain>
        <recommendedName>
            <fullName evidence="12">Lipoyl synthase</fullName>
            <ecNumber evidence="12">2.8.1.8</ecNumber>
        </recommendedName>
        <alternativeName>
            <fullName evidence="12">Lip-syn</fullName>
        </alternativeName>
        <alternativeName>
            <fullName evidence="12">Lipoate synthase</fullName>
        </alternativeName>
        <alternativeName>
            <fullName evidence="12">Lipoic acid synthase</fullName>
        </alternativeName>
        <alternativeName>
            <fullName evidence="12">Sulfur insertion protein LipA</fullName>
            <shortName evidence="12">LS</shortName>
        </alternativeName>
    </domain>
    <domain>
        <recommendedName>
            <fullName evidence="11">Octanoyltransferase</fullName>
            <ecNumber evidence="11">2.3.1.181</ecNumber>
        </recommendedName>
        <alternativeName>
            <fullName evidence="11">Lipoate-protein ligase B</fullName>
        </alternativeName>
        <alternativeName>
            <fullName evidence="11">Lipoyl/octanoyl transferase</fullName>
        </alternativeName>
        <alternativeName>
            <fullName evidence="11">Octanoyl-[acyl-carrier-protein]-protein N-octanoyltransferase</fullName>
        </alternativeName>
    </domain>
</protein>
<dbReference type="InterPro" id="IPR000544">
    <property type="entry name" value="Octanoyltransferase"/>
</dbReference>
<dbReference type="InterPro" id="IPR031691">
    <property type="entry name" value="LIAS_N"/>
</dbReference>
<keyword evidence="3 11" id="KW-0808">Transferase</keyword>
<comment type="miscellaneous">
    <text evidence="11">In the reaction, the free carboxyl group of octanoic acid is attached via an amide linkage to the epsilon-amino group of a specific lysine residue of lipoyl domains of lipoate-dependent enzymes.</text>
</comment>
<feature type="domain" description="Radical SAM core" evidence="14">
    <location>
        <begin position="306"/>
        <end position="520"/>
    </location>
</feature>
<comment type="function">
    <text evidence="12">Catalyzes the radical-mediated insertion of two sulfur atoms into the C-6 and C-8 positions of the octanoyl moiety bound to the lipoyl domains of lipoate-dependent enzymes, thereby converting the octanoylated domains into lipoylated derivatives.</text>
</comment>
<dbReference type="SFLD" id="SFLDS00029">
    <property type="entry name" value="Radical_SAM"/>
    <property type="match status" value="1"/>
</dbReference>
<comment type="pathway">
    <text evidence="12">Protein modification; protein lipoylation via endogenous pathway; protein N(6)-(lipoyl)lysine from octanoyl-[acyl-carrier-protein]: step 2/2.</text>
</comment>
<dbReference type="PROSITE" id="PS51733">
    <property type="entry name" value="BPL_LPL_CATALYTIC"/>
    <property type="match status" value="1"/>
</dbReference>
<dbReference type="NCBIfam" id="NF009544">
    <property type="entry name" value="PRK12928.1"/>
    <property type="match status" value="1"/>
</dbReference>
<evidence type="ECO:0000256" key="5">
    <source>
        <dbReference type="ARBA" id="ARBA00022723"/>
    </source>
</evidence>
<feature type="binding site" evidence="11">
    <location>
        <begin position="144"/>
        <end position="146"/>
    </location>
    <ligand>
        <name>substrate</name>
    </ligand>
</feature>
<comment type="catalytic activity">
    <reaction evidence="11">
        <text>octanoyl-[ACP] + L-lysyl-[protein] = N(6)-octanoyl-L-lysyl-[protein] + holo-[ACP] + H(+)</text>
        <dbReference type="Rhea" id="RHEA:17665"/>
        <dbReference type="Rhea" id="RHEA-COMP:9636"/>
        <dbReference type="Rhea" id="RHEA-COMP:9685"/>
        <dbReference type="Rhea" id="RHEA-COMP:9752"/>
        <dbReference type="Rhea" id="RHEA-COMP:9928"/>
        <dbReference type="ChEBI" id="CHEBI:15378"/>
        <dbReference type="ChEBI" id="CHEBI:29969"/>
        <dbReference type="ChEBI" id="CHEBI:64479"/>
        <dbReference type="ChEBI" id="CHEBI:78463"/>
        <dbReference type="ChEBI" id="CHEBI:78809"/>
        <dbReference type="EC" id="2.3.1.181"/>
    </reaction>
</comment>
<dbReference type="InterPro" id="IPR045864">
    <property type="entry name" value="aa-tRNA-synth_II/BPL/LPL"/>
</dbReference>
<evidence type="ECO:0000259" key="13">
    <source>
        <dbReference type="PROSITE" id="PS51733"/>
    </source>
</evidence>
<dbReference type="GO" id="GO:0016992">
    <property type="term" value="F:lipoate synthase activity"/>
    <property type="evidence" value="ECO:0007669"/>
    <property type="project" value="UniProtKB-EC"/>
</dbReference>
<keyword evidence="16" id="KW-1185">Reference proteome</keyword>
<dbReference type="CDD" id="cd16444">
    <property type="entry name" value="LipB"/>
    <property type="match status" value="1"/>
</dbReference>
<feature type="binding site" evidence="12">
    <location>
        <position position="294"/>
    </location>
    <ligand>
        <name>[4Fe-4S] cluster</name>
        <dbReference type="ChEBI" id="CHEBI:49883"/>
        <label>1</label>
    </ligand>
</feature>
<name>A0ABV3Y3M2_9ACTN</name>
<dbReference type="Pfam" id="PF04055">
    <property type="entry name" value="Radical_SAM"/>
    <property type="match status" value="1"/>
</dbReference>
<feature type="binding site" evidence="12">
    <location>
        <position position="299"/>
    </location>
    <ligand>
        <name>[4Fe-4S] cluster</name>
        <dbReference type="ChEBI" id="CHEBI:49883"/>
        <label>1</label>
    </ligand>
</feature>
<keyword evidence="4 12" id="KW-0949">S-adenosyl-L-methionine</keyword>
<dbReference type="SMART" id="SM00729">
    <property type="entry name" value="Elp3"/>
    <property type="match status" value="1"/>
</dbReference>
<dbReference type="InterPro" id="IPR003698">
    <property type="entry name" value="Lipoyl_synth"/>
</dbReference>
<dbReference type="InterPro" id="IPR020605">
    <property type="entry name" value="Octanoyltransferase_CS"/>
</dbReference>
<feature type="binding site" evidence="11">
    <location>
        <begin position="73"/>
        <end position="80"/>
    </location>
    <ligand>
        <name>substrate</name>
    </ligand>
</feature>
<evidence type="ECO:0000256" key="10">
    <source>
        <dbReference type="ARBA" id="ARBA00047326"/>
    </source>
</evidence>
<comment type="caution">
    <text evidence="15">The sequence shown here is derived from an EMBL/GenBank/DDBJ whole genome shotgun (WGS) entry which is preliminary data.</text>
</comment>
<gene>
    <name evidence="12 15" type="primary">lipA</name>
    <name evidence="11" type="synonym">lipB</name>
    <name evidence="15" type="ORF">AB6A68_04470</name>
</gene>
<proteinExistence type="inferred from homology"/>
<dbReference type="RefSeq" id="WP_298447683.1">
    <property type="nucleotide sequence ID" value="NZ_JBFSHR010000010.1"/>
</dbReference>
<dbReference type="NCBIfam" id="NF010925">
    <property type="entry name" value="PRK14345.1"/>
    <property type="match status" value="1"/>
</dbReference>
<dbReference type="SUPFAM" id="SSF102114">
    <property type="entry name" value="Radical SAM enzymes"/>
    <property type="match status" value="1"/>
</dbReference>
<keyword evidence="11" id="KW-0963">Cytoplasm</keyword>
<comment type="pathway">
    <text evidence="1 11">Protein modification; protein lipoylation via endogenous pathway; protein N(6)-(lipoyl)lysine from octanoyl-[acyl-carrier-protein]: step 1/2.</text>
</comment>
<dbReference type="InterPro" id="IPR006638">
    <property type="entry name" value="Elp3/MiaA/NifB-like_rSAM"/>
</dbReference>
<dbReference type="EC" id="2.8.1.8" evidence="12"/>
<dbReference type="Pfam" id="PF16881">
    <property type="entry name" value="LIAS_N"/>
    <property type="match status" value="1"/>
</dbReference>
<evidence type="ECO:0000256" key="6">
    <source>
        <dbReference type="ARBA" id="ARBA00023004"/>
    </source>
</evidence>
<evidence type="ECO:0000256" key="9">
    <source>
        <dbReference type="ARBA" id="ARBA00024732"/>
    </source>
</evidence>
<evidence type="ECO:0000313" key="16">
    <source>
        <dbReference type="Proteomes" id="UP001560267"/>
    </source>
</evidence>
<dbReference type="PROSITE" id="PS51918">
    <property type="entry name" value="RADICAL_SAM"/>
    <property type="match status" value="1"/>
</dbReference>
<organism evidence="15 16">
    <name type="scientific">Ferrimicrobium acidiphilum</name>
    <dbReference type="NCBI Taxonomy" id="121039"/>
    <lineage>
        <taxon>Bacteria</taxon>
        <taxon>Bacillati</taxon>
        <taxon>Actinomycetota</taxon>
        <taxon>Acidimicrobiia</taxon>
        <taxon>Acidimicrobiales</taxon>
        <taxon>Acidimicrobiaceae</taxon>
        <taxon>Ferrimicrobium</taxon>
    </lineage>
</organism>
<dbReference type="HAMAP" id="MF_00013">
    <property type="entry name" value="LipB"/>
    <property type="match status" value="1"/>
</dbReference>
<keyword evidence="6 12" id="KW-0408">Iron</keyword>
<evidence type="ECO:0000256" key="7">
    <source>
        <dbReference type="ARBA" id="ARBA00023014"/>
    </source>
</evidence>
<keyword evidence="2 12" id="KW-0004">4Fe-4S</keyword>
<evidence type="ECO:0000256" key="4">
    <source>
        <dbReference type="ARBA" id="ARBA00022691"/>
    </source>
</evidence>
<feature type="binding site" evidence="11">
    <location>
        <begin position="157"/>
        <end position="159"/>
    </location>
    <ligand>
        <name>substrate</name>
    </ligand>
</feature>
<evidence type="ECO:0000259" key="14">
    <source>
        <dbReference type="PROSITE" id="PS51918"/>
    </source>
</evidence>
<keyword evidence="7 12" id="KW-0411">Iron-sulfur</keyword>
<evidence type="ECO:0000256" key="2">
    <source>
        <dbReference type="ARBA" id="ARBA00022485"/>
    </source>
</evidence>
<dbReference type="NCBIfam" id="TIGR00214">
    <property type="entry name" value="lipB"/>
    <property type="match status" value="1"/>
</dbReference>
<evidence type="ECO:0000313" key="15">
    <source>
        <dbReference type="EMBL" id="MEX6429089.1"/>
    </source>
</evidence>
<feature type="binding site" evidence="12">
    <location>
        <position position="531"/>
    </location>
    <ligand>
        <name>[4Fe-4S] cluster</name>
        <dbReference type="ChEBI" id="CHEBI:49883"/>
        <label>1</label>
    </ligand>
</feature>
<feature type="binding site" evidence="12">
    <location>
        <position position="320"/>
    </location>
    <ligand>
        <name>[4Fe-4S] cluster</name>
        <dbReference type="ChEBI" id="CHEBI:49883"/>
        <label>2</label>
        <note>4Fe-4S-S-AdoMet</note>
    </ligand>
</feature>
<sequence length="546" mass="59964">MNFAHRPTLAARWLGRVDYEDGLVFQQRLREGTRSHLLLLEHPHVYTMGVRTDPSHLLVDPASVRATACWTDRGGDITYHGPGQLVGYPIIDVPVGPDSTPSYVHNLESSIIKLLGDYGIDAYTLAEYPGVWVGPTDAPRKIAAIGVKLSRGRSMHGFALNVHTDLGMFDHIIPCGIADKAVTSMEAEGVRASVAQVARAYASRFAEAFCFDDLDYQGVDAVDKVETVSGEQLHGDTSVASRLNQRLVKAGFAFDTAVAYVSRKPEWLRSEVHLGQEYRSLKHLVQDLNLVTVCEEAGCPNIYECWKDGTATFMINGERCTRACGFCLVDTSKPLPLDPTEPRHVAEAVSVLGLNFAVVTAVARDDLSDGGAQAFAETIRQIRELNRGCSIEVLIPDFKGDHGALETVLQARPDVLNHNLETVLRLHRAVRPSANYVRSLTVLARAKDFGLTTKSGLIVGMGESIAELKSVMRDIRSVGVDILTVGQYLRPTRHHLPVSRYYHPDEFRELRDYAMSLGFRYVEASPLARSSYHARQGSDAAAGALA</sequence>
<evidence type="ECO:0000256" key="1">
    <source>
        <dbReference type="ARBA" id="ARBA00004821"/>
    </source>
</evidence>
<dbReference type="EMBL" id="JBFSHR010000010">
    <property type="protein sequence ID" value="MEX6429089.1"/>
    <property type="molecule type" value="Genomic_DNA"/>
</dbReference>
<feature type="domain" description="BPL/LPL catalytic" evidence="13">
    <location>
        <begin position="31"/>
        <end position="213"/>
    </location>
</feature>
<comment type="similarity">
    <text evidence="11">Belongs to the LipB family.</text>
</comment>
<dbReference type="SFLD" id="SFLDF00271">
    <property type="entry name" value="lipoyl_synthase"/>
    <property type="match status" value="1"/>
</dbReference>
<dbReference type="HAMAP" id="MF_00206">
    <property type="entry name" value="Lipoyl_synth"/>
    <property type="match status" value="1"/>
</dbReference>
<evidence type="ECO:0000256" key="3">
    <source>
        <dbReference type="ARBA" id="ARBA00022679"/>
    </source>
</evidence>
<comment type="function">
    <text evidence="9 11">Catalyzes the transfer of endogenously produced octanoic acid from octanoyl-acyl-carrier-protein onto the lipoyl domains of lipoate-dependent enzymes. Lipoyl-ACP can also act as a substrate although octanoyl-ACP is likely to be the physiological substrate.</text>
</comment>
<accession>A0ABV3Y3M2</accession>
<comment type="similarity">
    <text evidence="12">Belongs to the radical SAM superfamily. Lipoyl synthase family.</text>
</comment>
<dbReference type="SUPFAM" id="SSF55681">
    <property type="entry name" value="Class II aaRS and biotin synthetases"/>
    <property type="match status" value="1"/>
</dbReference>
<dbReference type="PROSITE" id="PS01313">
    <property type="entry name" value="LIPB"/>
    <property type="match status" value="1"/>
</dbReference>
<comment type="subcellular location">
    <subcellularLocation>
        <location evidence="11">Cytoplasm</location>
    </subcellularLocation>
</comment>
<dbReference type="InterPro" id="IPR013785">
    <property type="entry name" value="Aldolase_TIM"/>
</dbReference>
<feature type="site" description="Lowers pKa of active site Cys" evidence="11">
    <location>
        <position position="141"/>
    </location>
</feature>
<dbReference type="PANTHER" id="PTHR10949">
    <property type="entry name" value="LIPOYL SYNTHASE"/>
    <property type="match status" value="1"/>
</dbReference>
<dbReference type="NCBIfam" id="NF004019">
    <property type="entry name" value="PRK05481.1"/>
    <property type="match status" value="1"/>
</dbReference>
<dbReference type="NCBIfam" id="TIGR00510">
    <property type="entry name" value="lipA"/>
    <property type="match status" value="1"/>
</dbReference>
<keyword evidence="5 12" id="KW-0479">Metal-binding</keyword>
<dbReference type="InterPro" id="IPR058240">
    <property type="entry name" value="rSAM_sf"/>
</dbReference>
<dbReference type="Gene3D" id="3.30.930.10">
    <property type="entry name" value="Bira Bifunctional Protein, Domain 2"/>
    <property type="match status" value="1"/>
</dbReference>
<comment type="cofactor">
    <cofactor evidence="12">
        <name>[4Fe-4S] cluster</name>
        <dbReference type="ChEBI" id="CHEBI:49883"/>
    </cofactor>
    <text evidence="12">Binds 2 [4Fe-4S] clusters per subunit. One cluster is coordinated with 3 cysteines and an exchangeable S-adenosyl-L-methionine.</text>
</comment>
<feature type="active site" description="Acyl-thioester intermediate" evidence="11">
    <location>
        <position position="175"/>
    </location>
</feature>
<reference evidence="15 16" key="1">
    <citation type="submission" date="2024-07" db="EMBL/GenBank/DDBJ databases">
        <title>Draft Genome Sequence of Ferrimicrobium acidiphilum Strain YE2023, Isolated from a Pulp of Bioleach Reactor.</title>
        <authorList>
            <person name="Elkina Y.A."/>
            <person name="Bulaeva A.G."/>
            <person name="Beletsky A.V."/>
            <person name="Mardanov A.V."/>
        </authorList>
    </citation>
    <scope>NUCLEOTIDE SEQUENCE [LARGE SCALE GENOMIC DNA]</scope>
    <source>
        <strain evidence="15 16">YE2023</strain>
    </source>
</reference>
<dbReference type="Gene3D" id="3.20.20.70">
    <property type="entry name" value="Aldolase class I"/>
    <property type="match status" value="1"/>
</dbReference>
<feature type="binding site" evidence="12">
    <location>
        <position position="327"/>
    </location>
    <ligand>
        <name>[4Fe-4S] cluster</name>
        <dbReference type="ChEBI" id="CHEBI:49883"/>
        <label>2</label>
        <note>4Fe-4S-S-AdoMet</note>
    </ligand>
</feature>
<dbReference type="Pfam" id="PF21948">
    <property type="entry name" value="LplA-B_cat"/>
    <property type="match status" value="1"/>
</dbReference>
<evidence type="ECO:0000256" key="11">
    <source>
        <dbReference type="HAMAP-Rule" id="MF_00013"/>
    </source>
</evidence>
<evidence type="ECO:0000256" key="12">
    <source>
        <dbReference type="HAMAP-Rule" id="MF_00206"/>
    </source>
</evidence>
<dbReference type="InterPro" id="IPR007197">
    <property type="entry name" value="rSAM"/>
</dbReference>
<keyword evidence="8 11" id="KW-0012">Acyltransferase</keyword>
<comment type="catalytic activity">
    <reaction evidence="10 12">
        <text>[[Fe-S] cluster scaffold protein carrying a second [4Fe-4S](2+) cluster] + N(6)-octanoyl-L-lysyl-[protein] + 2 oxidized [2Fe-2S]-[ferredoxin] + 2 S-adenosyl-L-methionine + 4 H(+) = [[Fe-S] cluster scaffold protein] + N(6)-[(R)-dihydrolipoyl]-L-lysyl-[protein] + 4 Fe(3+) + 2 hydrogen sulfide + 2 5'-deoxyadenosine + 2 L-methionine + 2 reduced [2Fe-2S]-[ferredoxin]</text>
        <dbReference type="Rhea" id="RHEA:16585"/>
        <dbReference type="Rhea" id="RHEA-COMP:9928"/>
        <dbReference type="Rhea" id="RHEA-COMP:10000"/>
        <dbReference type="Rhea" id="RHEA-COMP:10001"/>
        <dbReference type="Rhea" id="RHEA-COMP:10475"/>
        <dbReference type="Rhea" id="RHEA-COMP:14568"/>
        <dbReference type="Rhea" id="RHEA-COMP:14569"/>
        <dbReference type="ChEBI" id="CHEBI:15378"/>
        <dbReference type="ChEBI" id="CHEBI:17319"/>
        <dbReference type="ChEBI" id="CHEBI:29034"/>
        <dbReference type="ChEBI" id="CHEBI:29919"/>
        <dbReference type="ChEBI" id="CHEBI:33722"/>
        <dbReference type="ChEBI" id="CHEBI:33737"/>
        <dbReference type="ChEBI" id="CHEBI:33738"/>
        <dbReference type="ChEBI" id="CHEBI:57844"/>
        <dbReference type="ChEBI" id="CHEBI:59789"/>
        <dbReference type="ChEBI" id="CHEBI:78809"/>
        <dbReference type="ChEBI" id="CHEBI:83100"/>
        <dbReference type="EC" id="2.8.1.8"/>
    </reaction>
</comment>